<proteinExistence type="predicted"/>
<protein>
    <recommendedName>
        <fullName evidence="3">Ubiquitin-like domain-containing protein</fullName>
    </recommendedName>
</protein>
<evidence type="ECO:0000313" key="1">
    <source>
        <dbReference type="EMBL" id="OGL41970.1"/>
    </source>
</evidence>
<dbReference type="Proteomes" id="UP000179266">
    <property type="component" value="Unassembled WGS sequence"/>
</dbReference>
<reference evidence="1 2" key="1">
    <citation type="journal article" date="2016" name="Nat. Commun.">
        <title>Thousands of microbial genomes shed light on interconnected biogeochemical processes in an aquifer system.</title>
        <authorList>
            <person name="Anantharaman K."/>
            <person name="Brown C.T."/>
            <person name="Hug L.A."/>
            <person name="Sharon I."/>
            <person name="Castelle C.J."/>
            <person name="Probst A.J."/>
            <person name="Thomas B.C."/>
            <person name="Singh A."/>
            <person name="Wilkins M.J."/>
            <person name="Karaoz U."/>
            <person name="Brodie E.L."/>
            <person name="Williams K.H."/>
            <person name="Hubbard S.S."/>
            <person name="Banfield J.F."/>
        </authorList>
    </citation>
    <scope>NUCLEOTIDE SEQUENCE [LARGE SCALE GENOMIC DNA]</scope>
</reference>
<gene>
    <name evidence="1" type="ORF">A2161_00545</name>
</gene>
<evidence type="ECO:0008006" key="3">
    <source>
        <dbReference type="Google" id="ProtNLM"/>
    </source>
</evidence>
<comment type="caution">
    <text evidence="1">The sequence shown here is derived from an EMBL/GenBank/DDBJ whole genome shotgun (WGS) entry which is preliminary data.</text>
</comment>
<evidence type="ECO:0000313" key="2">
    <source>
        <dbReference type="Proteomes" id="UP000179266"/>
    </source>
</evidence>
<accession>A0A1F7RKX0</accession>
<dbReference type="AlphaFoldDB" id="A0A1F7RKX0"/>
<sequence>MINILWNGQEVDIPVKNTEKIIDLVEKLKEKSRSEKNIITDIKIDGKNFFGEDSDILNGTTIQDVQQIHVNTENQQKLVLKVIDGMIDYFPRLLIGIENISNSFRIENTIEANTNLLKAIDGMKNFVDFLHALQNIYRIELRKMVIMENDVESLFSNLIIQLKNLYKAMNINDSIMTADLLDYEITPLLKAWATILPGIKELILKF</sequence>
<organism evidence="1 2">
    <name type="scientific">Candidatus Schekmanbacteria bacterium RBG_13_48_7</name>
    <dbReference type="NCBI Taxonomy" id="1817878"/>
    <lineage>
        <taxon>Bacteria</taxon>
        <taxon>Candidatus Schekmaniibacteriota</taxon>
    </lineage>
</organism>
<name>A0A1F7RKX0_9BACT</name>
<dbReference type="EMBL" id="MGDD01000337">
    <property type="protein sequence ID" value="OGL41970.1"/>
    <property type="molecule type" value="Genomic_DNA"/>
</dbReference>